<dbReference type="Proteomes" id="UP000184096">
    <property type="component" value="Chromosome I"/>
</dbReference>
<name>A0A1M7ULR0_9BRAD</name>
<keyword evidence="2" id="KW-1185">Reference proteome</keyword>
<dbReference type="EMBL" id="LT670849">
    <property type="protein sequence ID" value="SHN83827.1"/>
    <property type="molecule type" value="Genomic_DNA"/>
</dbReference>
<proteinExistence type="predicted"/>
<accession>A0A1M7ULR0</accession>
<organism evidence="1 2">
    <name type="scientific">Bradyrhizobium erythrophlei</name>
    <dbReference type="NCBI Taxonomy" id="1437360"/>
    <lineage>
        <taxon>Bacteria</taxon>
        <taxon>Pseudomonadati</taxon>
        <taxon>Pseudomonadota</taxon>
        <taxon>Alphaproteobacteria</taxon>
        <taxon>Hyphomicrobiales</taxon>
        <taxon>Nitrobacteraceae</taxon>
        <taxon>Bradyrhizobium</taxon>
    </lineage>
</organism>
<protein>
    <submittedName>
        <fullName evidence="1">Uncharacterized protein</fullName>
    </submittedName>
</protein>
<dbReference type="RefSeq" id="WP_072822928.1">
    <property type="nucleotide sequence ID" value="NZ_LT670849.1"/>
</dbReference>
<evidence type="ECO:0000313" key="2">
    <source>
        <dbReference type="Proteomes" id="UP000184096"/>
    </source>
</evidence>
<dbReference type="AlphaFoldDB" id="A0A1M7ULR0"/>
<sequence>MNSETKQDCIESIVRVLERTALWRKSIAANYNDNRNIRAAQTLDKLAVDAAKMTDDDFMLLKDHFDWNSMVWRNAVNQATRQIGFFNRSSNFGAFVRALVHELSLSSRVAA</sequence>
<gene>
    <name evidence="1" type="ORF">SAMN05444170_5663</name>
</gene>
<evidence type="ECO:0000313" key="1">
    <source>
        <dbReference type="EMBL" id="SHN83827.1"/>
    </source>
</evidence>
<reference evidence="2" key="1">
    <citation type="submission" date="2016-11" db="EMBL/GenBank/DDBJ databases">
        <authorList>
            <person name="Varghese N."/>
            <person name="Submissions S."/>
        </authorList>
    </citation>
    <scope>NUCLEOTIDE SEQUENCE [LARGE SCALE GENOMIC DNA]</scope>
    <source>
        <strain evidence="2">GAS401</strain>
    </source>
</reference>